<protein>
    <submittedName>
        <fullName evidence="1">Uncharacterized protein</fullName>
    </submittedName>
</protein>
<dbReference type="Proteomes" id="UP000637695">
    <property type="component" value="Unassembled WGS sequence"/>
</dbReference>
<evidence type="ECO:0000313" key="1">
    <source>
        <dbReference type="EMBL" id="GGJ04567.1"/>
    </source>
</evidence>
<evidence type="ECO:0000313" key="2">
    <source>
        <dbReference type="Proteomes" id="UP000637695"/>
    </source>
</evidence>
<keyword evidence="2" id="KW-1185">Reference proteome</keyword>
<comment type="caution">
    <text evidence="1">The sequence shown here is derived from an EMBL/GenBank/DDBJ whole genome shotgun (WGS) entry which is preliminary data.</text>
</comment>
<name>A0A917KAN2_9BACL</name>
<dbReference type="AlphaFoldDB" id="A0A917KAN2"/>
<reference evidence="1" key="1">
    <citation type="journal article" date="2014" name="Int. J. Syst. Evol. Microbiol.">
        <title>Complete genome sequence of Corynebacterium casei LMG S-19264T (=DSM 44701T), isolated from a smear-ripened cheese.</title>
        <authorList>
            <consortium name="US DOE Joint Genome Institute (JGI-PGF)"/>
            <person name="Walter F."/>
            <person name="Albersmeier A."/>
            <person name="Kalinowski J."/>
            <person name="Ruckert C."/>
        </authorList>
    </citation>
    <scope>NUCLEOTIDE SEQUENCE</scope>
    <source>
        <strain evidence="1">JCM 18487</strain>
    </source>
</reference>
<dbReference type="EMBL" id="BMOY01000015">
    <property type="protein sequence ID" value="GGJ04567.1"/>
    <property type="molecule type" value="Genomic_DNA"/>
</dbReference>
<proteinExistence type="predicted"/>
<reference evidence="1" key="2">
    <citation type="submission" date="2020-09" db="EMBL/GenBank/DDBJ databases">
        <authorList>
            <person name="Sun Q."/>
            <person name="Ohkuma M."/>
        </authorList>
    </citation>
    <scope>NUCLEOTIDE SEQUENCE</scope>
    <source>
        <strain evidence="1">JCM 18487</strain>
    </source>
</reference>
<organism evidence="1 2">
    <name type="scientific">Alicyclobacillus cellulosilyticus</name>
    <dbReference type="NCBI Taxonomy" id="1003997"/>
    <lineage>
        <taxon>Bacteria</taxon>
        <taxon>Bacillati</taxon>
        <taxon>Bacillota</taxon>
        <taxon>Bacilli</taxon>
        <taxon>Bacillales</taxon>
        <taxon>Alicyclobacillaceae</taxon>
        <taxon>Alicyclobacillus</taxon>
    </lineage>
</organism>
<dbReference type="RefSeq" id="WP_188881806.1">
    <property type="nucleotide sequence ID" value="NZ_BMOY01000015.1"/>
</dbReference>
<sequence>MTWVVIAVCTGCGVPDLAHMRPTAWKPAAEVVLVGTAAGWNADTVTRLAAQDGMVARVVPAAPASWQAVLGREVMRASGVLFLVVFPGPVPQDAWRFAAAHPASRFEFCGTNLPGGSPPANVRAMVPDAAAAGYWAGWLAGQLAAGRKTLSVGWYDALPSNRFASGNPVQTSFPRTAGVNRAWLRTAVRAALVGLYTSYPAVSLTEVTTASAGGTAASVPDVVVSVSPPPAWLATAMAQRQGVLVVLTGVTPVGVAGMSPRVPAPQDLSADLTAWAQRAWHPGVTTLGGPRALSVTALPATLTATWRIAAAGTALTPALVDRLWASLPDVVRAAWSVWVP</sequence>
<accession>A0A917KAN2</accession>
<gene>
    <name evidence="1" type="ORF">GCM10010885_12200</name>
</gene>